<sequence length="666" mass="73958">MEYQFSIDFGSGYVVVAQPLNHSAIKIDVDFTSGSPSASVSSIAFEWVGDTAEKINTYVQQGLAGGRGIYEGLGLRIDACNQSIGFDLVLDLAHSETRIECDRVSCPIIEAGRIDWMNDIAGSFTFWYLATPITDGGAGIITASDYKATPYVITELPQYSQVISLSISIFLITIETAKQIKVLTSLLTRVVNEMANLPPQIGEIIWLVIEVIAEITYIYLLINTLIKLVNELVSNIIQRKKYKLCMRIDDLFRKGCQYLNLNFSSSIFSPSSIYYDATWMPNKIVQPNLNYQAFSLSFDRPEDELSGIGNPYGYYDGTFKDFIEDMKTLFNADIRIDNGTMYFEEKHFWNNINPYIVDNTDEIGYTYNANDPHGTNATECPSVYNLQFQLDDSEMNTIHRYQGTTASVQVLPNVIGNKKHLTSQTGVVITFPCALGKRKEYLNGVEKYLQENLVLINFFMSVVPPAVDLLAFSTATSLAGIVGTVIFAGLGGFDPTKVDPIPQDTFSQRIGWLELSNDSFSIPKIFVGTQVGNDWEVHPNSYERMSAQGLLYWFHGKNLATRGNQYLTYFDKVFKFCCADFVQVLQSNVMMVPTTSGGHVFGKFTRIVWDLESEMATADYRINQLFTTNLTERLIVDGLNAGVIGQGGSSGGNGSGGGGGGTQWPQ</sequence>
<dbReference type="EMBL" id="LR797315">
    <property type="protein sequence ID" value="CAB4202299.1"/>
    <property type="molecule type" value="Genomic_DNA"/>
</dbReference>
<evidence type="ECO:0000313" key="2">
    <source>
        <dbReference type="EMBL" id="CAB4172738.1"/>
    </source>
</evidence>
<gene>
    <name evidence="3" type="ORF">UFOVP1373_8</name>
    <name evidence="2" type="ORF">UFOVP941_13</name>
</gene>
<name>A0A6J5PUJ2_9CAUD</name>
<reference evidence="2" key="1">
    <citation type="submission" date="2020-05" db="EMBL/GenBank/DDBJ databases">
        <authorList>
            <person name="Chiriac C."/>
            <person name="Salcher M."/>
            <person name="Ghai R."/>
            <person name="Kavagutti S V."/>
        </authorList>
    </citation>
    <scope>NUCLEOTIDE SEQUENCE</scope>
</reference>
<protein>
    <submittedName>
        <fullName evidence="2">Uncharacterized protein</fullName>
    </submittedName>
</protein>
<feature type="region of interest" description="Disordered" evidence="1">
    <location>
        <begin position="647"/>
        <end position="666"/>
    </location>
</feature>
<accession>A0A6J5PUJ2</accession>
<dbReference type="EMBL" id="LR796898">
    <property type="protein sequence ID" value="CAB4172738.1"/>
    <property type="molecule type" value="Genomic_DNA"/>
</dbReference>
<proteinExistence type="predicted"/>
<evidence type="ECO:0000256" key="1">
    <source>
        <dbReference type="SAM" id="MobiDB-lite"/>
    </source>
</evidence>
<organism evidence="2">
    <name type="scientific">uncultured Caudovirales phage</name>
    <dbReference type="NCBI Taxonomy" id="2100421"/>
    <lineage>
        <taxon>Viruses</taxon>
        <taxon>Duplodnaviria</taxon>
        <taxon>Heunggongvirae</taxon>
        <taxon>Uroviricota</taxon>
        <taxon>Caudoviricetes</taxon>
        <taxon>Peduoviridae</taxon>
        <taxon>Maltschvirus</taxon>
        <taxon>Maltschvirus maltsch</taxon>
    </lineage>
</organism>
<evidence type="ECO:0000313" key="3">
    <source>
        <dbReference type="EMBL" id="CAB4202299.1"/>
    </source>
</evidence>